<dbReference type="Gene3D" id="2.170.270.10">
    <property type="entry name" value="SET domain"/>
    <property type="match status" value="1"/>
</dbReference>
<organism evidence="2 3">
    <name type="scientific">Monosporascus ibericus</name>
    <dbReference type="NCBI Taxonomy" id="155417"/>
    <lineage>
        <taxon>Eukaryota</taxon>
        <taxon>Fungi</taxon>
        <taxon>Dikarya</taxon>
        <taxon>Ascomycota</taxon>
        <taxon>Pezizomycotina</taxon>
        <taxon>Sordariomycetes</taxon>
        <taxon>Xylariomycetidae</taxon>
        <taxon>Xylariales</taxon>
        <taxon>Xylariales incertae sedis</taxon>
        <taxon>Monosporascus</taxon>
    </lineage>
</organism>
<feature type="domain" description="SET" evidence="1">
    <location>
        <begin position="54"/>
        <end position="205"/>
    </location>
</feature>
<evidence type="ECO:0000259" key="1">
    <source>
        <dbReference type="PROSITE" id="PS50280"/>
    </source>
</evidence>
<dbReference type="SMART" id="SM00317">
    <property type="entry name" value="SET"/>
    <property type="match status" value="1"/>
</dbReference>
<comment type="caution">
    <text evidence="2">The sequence shown here is derived from an EMBL/GenBank/DDBJ whole genome shotgun (WGS) entry which is preliminary data.</text>
</comment>
<dbReference type="SUPFAM" id="SSF82199">
    <property type="entry name" value="SET domain"/>
    <property type="match status" value="1"/>
</dbReference>
<dbReference type="EMBL" id="QJNU01000399">
    <property type="protein sequence ID" value="RYP00035.1"/>
    <property type="molecule type" value="Genomic_DNA"/>
</dbReference>
<dbReference type="InterPro" id="IPR053185">
    <property type="entry name" value="SET_domain_protein"/>
</dbReference>
<evidence type="ECO:0000313" key="3">
    <source>
        <dbReference type="Proteomes" id="UP000293360"/>
    </source>
</evidence>
<dbReference type="InterPro" id="IPR046341">
    <property type="entry name" value="SET_dom_sf"/>
</dbReference>
<reference evidence="2 3" key="1">
    <citation type="submission" date="2018-06" db="EMBL/GenBank/DDBJ databases">
        <title>Complete Genomes of Monosporascus.</title>
        <authorList>
            <person name="Robinson A.J."/>
            <person name="Natvig D.O."/>
        </authorList>
    </citation>
    <scope>NUCLEOTIDE SEQUENCE [LARGE SCALE GENOMIC DNA]</scope>
    <source>
        <strain evidence="2 3">CBS 110550</strain>
    </source>
</reference>
<evidence type="ECO:0000313" key="2">
    <source>
        <dbReference type="EMBL" id="RYP00035.1"/>
    </source>
</evidence>
<proteinExistence type="predicted"/>
<sequence>MTQIAYYSDMSLGCRGQGISVITTPESIAKIASRTVFKNAVITENSPIPPESRVPYHVAEFPGKGFGLVAAGSLRDGELVMSRTPAVMVNAKAVSNLGRDYLADLLRNGVERLPSEHKYEYLNLSTHDEAATYEEKVYKIFKTNSFRTGVHDGESDFHSTFTEVSRLNHDCRPNCAYYFDHTTFAHKVIAVRDIAPGEELTISYYESCTAGAQQIAESDKRIEEVHQLWKELDDYTSNSKATPEKAERLVQLYKQEGIYGRLHEAYYRAAVEWIGVGHAGKAAEHARRCIDRGRIFRGPDRPFIQNMEKLIVDPERYPGWKFRLKP</sequence>
<dbReference type="Pfam" id="PF00856">
    <property type="entry name" value="SET"/>
    <property type="match status" value="1"/>
</dbReference>
<dbReference type="PANTHER" id="PTHR47332:SF6">
    <property type="entry name" value="SET DOMAIN-CONTAINING PROTEIN"/>
    <property type="match status" value="1"/>
</dbReference>
<accession>A0A4V1XA10</accession>
<gene>
    <name evidence="2" type="ORF">DL764_006635</name>
</gene>
<dbReference type="InterPro" id="IPR001214">
    <property type="entry name" value="SET_dom"/>
</dbReference>
<dbReference type="Proteomes" id="UP000293360">
    <property type="component" value="Unassembled WGS sequence"/>
</dbReference>
<dbReference type="AlphaFoldDB" id="A0A4V1XA10"/>
<keyword evidence="3" id="KW-1185">Reference proteome</keyword>
<name>A0A4V1XA10_9PEZI</name>
<dbReference type="PANTHER" id="PTHR47332">
    <property type="entry name" value="SET DOMAIN-CONTAINING PROTEIN 5"/>
    <property type="match status" value="1"/>
</dbReference>
<dbReference type="STRING" id="155417.A0A4V1XA10"/>
<dbReference type="CDD" id="cd20071">
    <property type="entry name" value="SET_SMYD"/>
    <property type="match status" value="1"/>
</dbReference>
<dbReference type="OrthoDB" id="1028014at2759"/>
<protein>
    <recommendedName>
        <fullName evidence="1">SET domain-containing protein</fullName>
    </recommendedName>
</protein>
<dbReference type="PROSITE" id="PS50280">
    <property type="entry name" value="SET"/>
    <property type="match status" value="1"/>
</dbReference>